<dbReference type="Gene3D" id="3.50.50.60">
    <property type="entry name" value="FAD/NAD(P)-binding domain"/>
    <property type="match status" value="1"/>
</dbReference>
<proteinExistence type="predicted"/>
<evidence type="ECO:0000313" key="5">
    <source>
        <dbReference type="Proteomes" id="UP000465304"/>
    </source>
</evidence>
<dbReference type="InterPro" id="IPR003953">
    <property type="entry name" value="FAD-dep_OxRdtase_2_FAD-bd"/>
</dbReference>
<dbReference type="EMBL" id="BLLB01000002">
    <property type="protein sequence ID" value="GFH04103.1"/>
    <property type="molecule type" value="Genomic_DNA"/>
</dbReference>
<protein>
    <recommendedName>
        <fullName evidence="3">FAD-dependent oxidoreductase 2 FAD-binding domain-containing protein</fullName>
    </recommendedName>
</protein>
<dbReference type="SUPFAM" id="SSF51905">
    <property type="entry name" value="FAD/NAD(P)-binding domain"/>
    <property type="match status" value="1"/>
</dbReference>
<dbReference type="GO" id="GO:0016491">
    <property type="term" value="F:oxidoreductase activity"/>
    <property type="evidence" value="ECO:0007669"/>
    <property type="project" value="UniProtKB-KW"/>
</dbReference>
<name>A0A7I9ZTI9_9MYCO</name>
<reference evidence="4 5" key="1">
    <citation type="journal article" date="2019" name="Emerg. Microbes Infect.">
        <title>Comprehensive subspecies identification of 175 nontuberculous mycobacteria species based on 7547 genomic profiles.</title>
        <authorList>
            <person name="Matsumoto Y."/>
            <person name="Kinjo T."/>
            <person name="Motooka D."/>
            <person name="Nabeya D."/>
            <person name="Jung N."/>
            <person name="Uechi K."/>
            <person name="Horii T."/>
            <person name="Iida T."/>
            <person name="Fujita J."/>
            <person name="Nakamura S."/>
        </authorList>
    </citation>
    <scope>NUCLEOTIDE SEQUENCE [LARGE SCALE GENOMIC DNA]</scope>
    <source>
        <strain evidence="4 5">JCM 30996</strain>
    </source>
</reference>
<keyword evidence="1" id="KW-0285">Flavoprotein</keyword>
<comment type="caution">
    <text evidence="4">The sequence shown here is derived from an EMBL/GenBank/DDBJ whole genome shotgun (WGS) entry which is preliminary data.</text>
</comment>
<evidence type="ECO:0000256" key="2">
    <source>
        <dbReference type="ARBA" id="ARBA00023002"/>
    </source>
</evidence>
<evidence type="ECO:0000259" key="3">
    <source>
        <dbReference type="Pfam" id="PF00890"/>
    </source>
</evidence>
<dbReference type="Pfam" id="PF00890">
    <property type="entry name" value="FAD_binding_2"/>
    <property type="match status" value="1"/>
</dbReference>
<keyword evidence="5" id="KW-1185">Reference proteome</keyword>
<dbReference type="AlphaFoldDB" id="A0A7I9ZTI9"/>
<gene>
    <name evidence="4" type="ORF">MHIP_45860</name>
</gene>
<dbReference type="InterPro" id="IPR036188">
    <property type="entry name" value="FAD/NAD-bd_sf"/>
</dbReference>
<dbReference type="RefSeq" id="WP_237166613.1">
    <property type="nucleotide sequence ID" value="NZ_BLLB01000002.1"/>
</dbReference>
<evidence type="ECO:0000256" key="1">
    <source>
        <dbReference type="ARBA" id="ARBA00022630"/>
    </source>
</evidence>
<feature type="domain" description="FAD-dependent oxidoreductase 2 FAD-binding" evidence="3">
    <location>
        <begin position="2"/>
        <end position="50"/>
    </location>
</feature>
<dbReference type="Proteomes" id="UP000465304">
    <property type="component" value="Unassembled WGS sequence"/>
</dbReference>
<organism evidence="4 5">
    <name type="scientific">Mycolicibacterium hippocampi</name>
    <dbReference type="NCBI Taxonomy" id="659824"/>
    <lineage>
        <taxon>Bacteria</taxon>
        <taxon>Bacillati</taxon>
        <taxon>Actinomycetota</taxon>
        <taxon>Actinomycetes</taxon>
        <taxon>Mycobacteriales</taxon>
        <taxon>Mycobacteriaceae</taxon>
        <taxon>Mycolicibacterium</taxon>
    </lineage>
</organism>
<keyword evidence="2" id="KW-0560">Oxidoreductase</keyword>
<sequence length="58" mass="5530">MVGFGAAGAAAAIEAADRGARALVLDRGYGGGATALSGGITYAGVGTQEQCDAGMRTP</sequence>
<accession>A0A7I9ZTI9</accession>
<evidence type="ECO:0000313" key="4">
    <source>
        <dbReference type="EMBL" id="GFH04103.1"/>
    </source>
</evidence>